<dbReference type="EMBL" id="JAWHQM010000029">
    <property type="protein sequence ID" value="KAK5633034.1"/>
    <property type="molecule type" value="Genomic_DNA"/>
</dbReference>
<gene>
    <name evidence="1" type="ORF">RRF57_008748</name>
</gene>
<protein>
    <submittedName>
        <fullName evidence="1">Uncharacterized protein</fullName>
    </submittedName>
</protein>
<dbReference type="AlphaFoldDB" id="A0AAN7V213"/>
<reference evidence="1 2" key="1">
    <citation type="submission" date="2023-10" db="EMBL/GenBank/DDBJ databases">
        <title>Draft genome sequence of Xylaria bambusicola isolate GMP-LS, the root and basal stem rot pathogen of sugarcane in Indonesia.</title>
        <authorList>
            <person name="Selvaraj P."/>
            <person name="Muralishankar V."/>
            <person name="Muruganantham S."/>
            <person name="Sp S."/>
            <person name="Haryani S."/>
            <person name="Lau K.J.X."/>
            <person name="Naqvi N.I."/>
        </authorList>
    </citation>
    <scope>NUCLEOTIDE SEQUENCE [LARGE SCALE GENOMIC DNA]</scope>
    <source>
        <strain evidence="1">GMP-LS</strain>
    </source>
</reference>
<accession>A0AAN7V213</accession>
<proteinExistence type="predicted"/>
<name>A0AAN7V213_9PEZI</name>
<sequence length="69" mass="7565">MAASTSEPKPCPQGISVKIPKVARWLQGPEASYFRVDHNLICVNREGLEEVAGDLVKSLLREISVCLTI</sequence>
<keyword evidence="2" id="KW-1185">Reference proteome</keyword>
<organism evidence="1 2">
    <name type="scientific">Xylaria bambusicola</name>
    <dbReference type="NCBI Taxonomy" id="326684"/>
    <lineage>
        <taxon>Eukaryota</taxon>
        <taxon>Fungi</taxon>
        <taxon>Dikarya</taxon>
        <taxon>Ascomycota</taxon>
        <taxon>Pezizomycotina</taxon>
        <taxon>Sordariomycetes</taxon>
        <taxon>Xylariomycetidae</taxon>
        <taxon>Xylariales</taxon>
        <taxon>Xylariaceae</taxon>
        <taxon>Xylaria</taxon>
    </lineage>
</organism>
<comment type="caution">
    <text evidence="1">The sequence shown here is derived from an EMBL/GenBank/DDBJ whole genome shotgun (WGS) entry which is preliminary data.</text>
</comment>
<evidence type="ECO:0000313" key="2">
    <source>
        <dbReference type="Proteomes" id="UP001305414"/>
    </source>
</evidence>
<evidence type="ECO:0000313" key="1">
    <source>
        <dbReference type="EMBL" id="KAK5633034.1"/>
    </source>
</evidence>
<dbReference type="Proteomes" id="UP001305414">
    <property type="component" value="Unassembled WGS sequence"/>
</dbReference>